<dbReference type="Gene3D" id="3.20.20.70">
    <property type="entry name" value="Aldolase class I"/>
    <property type="match status" value="1"/>
</dbReference>
<evidence type="ECO:0000256" key="9">
    <source>
        <dbReference type="HAMAP-Rule" id="MF_00097"/>
    </source>
</evidence>
<keyword evidence="5 9" id="KW-0784">Thiamine biosynthesis</keyword>
<evidence type="ECO:0000259" key="12">
    <source>
        <dbReference type="Pfam" id="PF02581"/>
    </source>
</evidence>
<feature type="binding site" evidence="9">
    <location>
        <position position="88"/>
    </location>
    <ligand>
        <name>Mg(2+)</name>
        <dbReference type="ChEBI" id="CHEBI:18420"/>
    </ligand>
</feature>
<protein>
    <recommendedName>
        <fullName evidence="9">Thiamine-phosphate synthase</fullName>
        <shortName evidence="9">TP synthase</shortName>
        <shortName evidence="9">TPS</shortName>
        <ecNumber evidence="9">2.5.1.3</ecNumber>
    </recommendedName>
    <alternativeName>
        <fullName evidence="9">Thiamine-phosphate pyrophosphorylase</fullName>
        <shortName evidence="9">TMP pyrophosphorylase</shortName>
        <shortName evidence="9">TMP-PPase</shortName>
    </alternativeName>
</protein>
<organism evidence="13 14">
    <name type="scientific">Rhodanobacter glycinis</name>
    <dbReference type="NCBI Taxonomy" id="582702"/>
    <lineage>
        <taxon>Bacteria</taxon>
        <taxon>Pseudomonadati</taxon>
        <taxon>Pseudomonadota</taxon>
        <taxon>Gammaproteobacteria</taxon>
        <taxon>Lysobacterales</taxon>
        <taxon>Rhodanobacteraceae</taxon>
        <taxon>Rhodanobacter</taxon>
    </lineage>
</organism>
<evidence type="ECO:0000256" key="5">
    <source>
        <dbReference type="ARBA" id="ARBA00022977"/>
    </source>
</evidence>
<gene>
    <name evidence="9" type="primary">thiE</name>
    <name evidence="13" type="ORF">SAMN05192579_1024</name>
</gene>
<dbReference type="UniPathway" id="UPA00060">
    <property type="reaction ID" value="UER00141"/>
</dbReference>
<feature type="binding site" evidence="9">
    <location>
        <position position="137"/>
    </location>
    <ligand>
        <name>4-amino-2-methyl-5-(diphosphooxymethyl)pyrimidine</name>
        <dbReference type="ChEBI" id="CHEBI:57841"/>
    </ligand>
</feature>
<evidence type="ECO:0000256" key="2">
    <source>
        <dbReference type="ARBA" id="ARBA00022679"/>
    </source>
</evidence>
<dbReference type="EMBL" id="FOSR01000002">
    <property type="protein sequence ID" value="SFK34300.1"/>
    <property type="molecule type" value="Genomic_DNA"/>
</dbReference>
<feature type="binding site" evidence="9">
    <location>
        <begin position="36"/>
        <end position="40"/>
    </location>
    <ligand>
        <name>4-amino-2-methyl-5-(diphosphooxymethyl)pyrimidine</name>
        <dbReference type="ChEBI" id="CHEBI:57841"/>
    </ligand>
</feature>
<comment type="catalytic activity">
    <reaction evidence="7 9 10">
        <text>2-(2-carboxy-4-methylthiazol-5-yl)ethyl phosphate + 4-amino-2-methyl-5-(diphosphooxymethyl)pyrimidine + 2 H(+) = thiamine phosphate + CO2 + diphosphate</text>
        <dbReference type="Rhea" id="RHEA:47848"/>
        <dbReference type="ChEBI" id="CHEBI:15378"/>
        <dbReference type="ChEBI" id="CHEBI:16526"/>
        <dbReference type="ChEBI" id="CHEBI:33019"/>
        <dbReference type="ChEBI" id="CHEBI:37575"/>
        <dbReference type="ChEBI" id="CHEBI:57841"/>
        <dbReference type="ChEBI" id="CHEBI:62890"/>
        <dbReference type="EC" id="2.5.1.3"/>
    </reaction>
</comment>
<comment type="function">
    <text evidence="9">Condenses 4-methyl-5-(beta-hydroxyethyl)thiazole monophosphate (THZ-P) and 2-methyl-4-amino-5-hydroxymethyl pyrimidine pyrophosphate (HMP-PP) to form thiamine monophosphate (TMP).</text>
</comment>
<comment type="similarity">
    <text evidence="9 10">Belongs to the thiamine-phosphate synthase family.</text>
</comment>
<dbReference type="PANTHER" id="PTHR20857:SF15">
    <property type="entry name" value="THIAMINE-PHOSPHATE SYNTHASE"/>
    <property type="match status" value="1"/>
</dbReference>
<evidence type="ECO:0000256" key="8">
    <source>
        <dbReference type="ARBA" id="ARBA00047883"/>
    </source>
</evidence>
<dbReference type="InterPro" id="IPR022998">
    <property type="entry name" value="ThiamineP_synth_TenI"/>
</dbReference>
<dbReference type="GO" id="GO:0005737">
    <property type="term" value="C:cytoplasm"/>
    <property type="evidence" value="ECO:0007669"/>
    <property type="project" value="TreeGrafter"/>
</dbReference>
<feature type="binding site" evidence="9">
    <location>
        <position position="107"/>
    </location>
    <ligand>
        <name>4-amino-2-methyl-5-(diphosphooxymethyl)pyrimidine</name>
        <dbReference type="ChEBI" id="CHEBI:57841"/>
    </ligand>
</feature>
<evidence type="ECO:0000256" key="11">
    <source>
        <dbReference type="RuleBase" id="RU004253"/>
    </source>
</evidence>
<dbReference type="EC" id="2.5.1.3" evidence="9"/>
<dbReference type="Proteomes" id="UP000198725">
    <property type="component" value="Unassembled WGS sequence"/>
</dbReference>
<comment type="catalytic activity">
    <reaction evidence="8 9 10">
        <text>2-[(2R,5Z)-2-carboxy-4-methylthiazol-5(2H)-ylidene]ethyl phosphate + 4-amino-2-methyl-5-(diphosphooxymethyl)pyrimidine + 2 H(+) = thiamine phosphate + CO2 + diphosphate</text>
        <dbReference type="Rhea" id="RHEA:47844"/>
        <dbReference type="ChEBI" id="CHEBI:15378"/>
        <dbReference type="ChEBI" id="CHEBI:16526"/>
        <dbReference type="ChEBI" id="CHEBI:33019"/>
        <dbReference type="ChEBI" id="CHEBI:37575"/>
        <dbReference type="ChEBI" id="CHEBI:57841"/>
        <dbReference type="ChEBI" id="CHEBI:62899"/>
        <dbReference type="EC" id="2.5.1.3"/>
    </reaction>
</comment>
<dbReference type="CDD" id="cd00564">
    <property type="entry name" value="TMP_TenI"/>
    <property type="match status" value="1"/>
</dbReference>
<keyword evidence="3 9" id="KW-0479">Metal-binding</keyword>
<comment type="cofactor">
    <cofactor evidence="9">
        <name>Mg(2+)</name>
        <dbReference type="ChEBI" id="CHEBI:18420"/>
    </cofactor>
    <text evidence="9">Binds 1 Mg(2+) ion per subunit.</text>
</comment>
<evidence type="ECO:0000256" key="7">
    <source>
        <dbReference type="ARBA" id="ARBA00047851"/>
    </source>
</evidence>
<evidence type="ECO:0000313" key="14">
    <source>
        <dbReference type="Proteomes" id="UP000198725"/>
    </source>
</evidence>
<evidence type="ECO:0000256" key="3">
    <source>
        <dbReference type="ARBA" id="ARBA00022723"/>
    </source>
</evidence>
<evidence type="ECO:0000256" key="1">
    <source>
        <dbReference type="ARBA" id="ARBA00005165"/>
    </source>
</evidence>
<reference evidence="14" key="1">
    <citation type="submission" date="2016-10" db="EMBL/GenBank/DDBJ databases">
        <authorList>
            <person name="Varghese N."/>
            <person name="Submissions S."/>
        </authorList>
    </citation>
    <scope>NUCLEOTIDE SEQUENCE [LARGE SCALE GENOMIC DNA]</scope>
    <source>
        <strain evidence="14">MO64</strain>
    </source>
</reference>
<dbReference type="GO" id="GO:0009229">
    <property type="term" value="P:thiamine diphosphate biosynthetic process"/>
    <property type="evidence" value="ECO:0007669"/>
    <property type="project" value="UniProtKB-UniRule"/>
</dbReference>
<dbReference type="NCBIfam" id="TIGR00693">
    <property type="entry name" value="thiE"/>
    <property type="match status" value="1"/>
</dbReference>
<sequence length="210" mass="22109">MTPFATRGLYAITDGPRDDLLDVVTQALAGGARLLQYRDKTTDHARRRAEASALQRLCRSCGTALIVNDDVALAQAIHADGVHLGREDGELAAARAALGSQAIIGVSCYDSIDRARAAVAAGADYIAFGAFFPSPTKPHAPRATPELLRQSATFGVPRVAIGGITPDNAPSLVSAGADFLAVISAVFRAPDVRAAAQRFAHFYPSDRDPR</sequence>
<dbReference type="SUPFAM" id="SSF51391">
    <property type="entry name" value="Thiamin phosphate synthase"/>
    <property type="match status" value="1"/>
</dbReference>
<dbReference type="HAMAP" id="MF_00097">
    <property type="entry name" value="TMP_synthase"/>
    <property type="match status" value="1"/>
</dbReference>
<comment type="catalytic activity">
    <reaction evidence="6 9 10">
        <text>4-methyl-5-(2-phosphooxyethyl)-thiazole + 4-amino-2-methyl-5-(diphosphooxymethyl)pyrimidine + H(+) = thiamine phosphate + diphosphate</text>
        <dbReference type="Rhea" id="RHEA:22328"/>
        <dbReference type="ChEBI" id="CHEBI:15378"/>
        <dbReference type="ChEBI" id="CHEBI:33019"/>
        <dbReference type="ChEBI" id="CHEBI:37575"/>
        <dbReference type="ChEBI" id="CHEBI:57841"/>
        <dbReference type="ChEBI" id="CHEBI:58296"/>
        <dbReference type="EC" id="2.5.1.3"/>
    </reaction>
</comment>
<evidence type="ECO:0000256" key="4">
    <source>
        <dbReference type="ARBA" id="ARBA00022842"/>
    </source>
</evidence>
<evidence type="ECO:0000256" key="10">
    <source>
        <dbReference type="RuleBase" id="RU003826"/>
    </source>
</evidence>
<dbReference type="InterPro" id="IPR036206">
    <property type="entry name" value="ThiamineP_synth_sf"/>
</dbReference>
<dbReference type="InterPro" id="IPR034291">
    <property type="entry name" value="TMP_synthase"/>
</dbReference>
<keyword evidence="2 9" id="KW-0808">Transferase</keyword>
<comment type="pathway">
    <text evidence="1 9 11">Cofactor biosynthesis; thiamine diphosphate biosynthesis; thiamine phosphate from 4-amino-2-methyl-5-diphosphomethylpyrimidine and 4-methyl-5-(2-phosphoethyl)-thiazole: step 1/1.</text>
</comment>
<evidence type="ECO:0000313" key="13">
    <source>
        <dbReference type="EMBL" id="SFK34300.1"/>
    </source>
</evidence>
<dbReference type="GO" id="GO:0004789">
    <property type="term" value="F:thiamine-phosphate diphosphorylase activity"/>
    <property type="evidence" value="ECO:0007669"/>
    <property type="project" value="UniProtKB-UniRule"/>
</dbReference>
<feature type="binding site" evidence="9">
    <location>
        <begin position="183"/>
        <end position="184"/>
    </location>
    <ligand>
        <name>2-[(2R,5Z)-2-carboxy-4-methylthiazol-5(2H)-ylidene]ethyl phosphate</name>
        <dbReference type="ChEBI" id="CHEBI:62899"/>
    </ligand>
</feature>
<dbReference type="GO" id="GO:0000287">
    <property type="term" value="F:magnesium ion binding"/>
    <property type="evidence" value="ECO:0007669"/>
    <property type="project" value="UniProtKB-UniRule"/>
</dbReference>
<name>A0A1I3YRB3_9GAMM</name>
<dbReference type="GO" id="GO:0009228">
    <property type="term" value="P:thiamine biosynthetic process"/>
    <property type="evidence" value="ECO:0007669"/>
    <property type="project" value="UniProtKB-KW"/>
</dbReference>
<dbReference type="PANTHER" id="PTHR20857">
    <property type="entry name" value="THIAMINE-PHOSPHATE PYROPHOSPHORYLASE"/>
    <property type="match status" value="1"/>
</dbReference>
<dbReference type="Pfam" id="PF02581">
    <property type="entry name" value="TMP-TENI"/>
    <property type="match status" value="1"/>
</dbReference>
<evidence type="ECO:0000256" key="6">
    <source>
        <dbReference type="ARBA" id="ARBA00047334"/>
    </source>
</evidence>
<feature type="binding site" evidence="9">
    <location>
        <position position="68"/>
    </location>
    <ligand>
        <name>4-amino-2-methyl-5-(diphosphooxymethyl)pyrimidine</name>
        <dbReference type="ChEBI" id="CHEBI:57841"/>
    </ligand>
</feature>
<feature type="binding site" evidence="9">
    <location>
        <begin position="134"/>
        <end position="136"/>
    </location>
    <ligand>
        <name>2-[(2R,5Z)-2-carboxy-4-methylthiazol-5(2H)-ylidene]ethyl phosphate</name>
        <dbReference type="ChEBI" id="CHEBI:62899"/>
    </ligand>
</feature>
<accession>A0A1I3YRB3</accession>
<feature type="binding site" evidence="9">
    <location>
        <position position="163"/>
    </location>
    <ligand>
        <name>2-[(2R,5Z)-2-carboxy-4-methylthiazol-5(2H)-ylidene]ethyl phosphate</name>
        <dbReference type="ChEBI" id="CHEBI:62899"/>
    </ligand>
</feature>
<proteinExistence type="inferred from homology"/>
<feature type="domain" description="Thiamine phosphate synthase/TenI" evidence="12">
    <location>
        <begin position="9"/>
        <end position="186"/>
    </location>
</feature>
<dbReference type="InterPro" id="IPR013785">
    <property type="entry name" value="Aldolase_TIM"/>
</dbReference>
<keyword evidence="14" id="KW-1185">Reference proteome</keyword>
<dbReference type="AlphaFoldDB" id="A0A1I3YRB3"/>
<feature type="binding site" evidence="9">
    <location>
        <position position="69"/>
    </location>
    <ligand>
        <name>Mg(2+)</name>
        <dbReference type="ChEBI" id="CHEBI:18420"/>
    </ligand>
</feature>
<dbReference type="RefSeq" id="WP_092701104.1">
    <property type="nucleotide sequence ID" value="NZ_FOSR01000002.1"/>
</dbReference>
<keyword evidence="4 9" id="KW-0460">Magnesium</keyword>